<reference evidence="5 6" key="1">
    <citation type="submission" date="2016-10" db="EMBL/GenBank/DDBJ databases">
        <authorList>
            <person name="de Groot N.N."/>
        </authorList>
    </citation>
    <scope>NUCLEOTIDE SEQUENCE [LARGE SCALE GENOMIC DNA]</scope>
    <source>
        <strain evidence="5 6">LMG 24775</strain>
    </source>
</reference>
<dbReference type="GO" id="GO:0005576">
    <property type="term" value="C:extracellular region"/>
    <property type="evidence" value="ECO:0007669"/>
    <property type="project" value="TreeGrafter"/>
</dbReference>
<dbReference type="GeneID" id="94691686"/>
<dbReference type="PANTHER" id="PTHR30085:SF2">
    <property type="entry name" value="GLUTAMATE_ASPARTATE IMPORT SOLUTE-BINDING PROTEIN"/>
    <property type="match status" value="1"/>
</dbReference>
<dbReference type="EMBL" id="FNPE01000014">
    <property type="protein sequence ID" value="SDZ18429.1"/>
    <property type="molecule type" value="Genomic_DNA"/>
</dbReference>
<dbReference type="InterPro" id="IPR051455">
    <property type="entry name" value="Bact_solute-bind_prot3"/>
</dbReference>
<dbReference type="InterPro" id="IPR001638">
    <property type="entry name" value="Solute-binding_3/MltF_N"/>
</dbReference>
<dbReference type="PANTHER" id="PTHR30085">
    <property type="entry name" value="AMINO ACID ABC TRANSPORTER PERMEASE"/>
    <property type="match status" value="1"/>
</dbReference>
<feature type="domain" description="Solute-binding protein family 3/N-terminal" evidence="4">
    <location>
        <begin position="35"/>
        <end position="268"/>
    </location>
</feature>
<dbReference type="Pfam" id="PF00497">
    <property type="entry name" value="SBP_bac_3"/>
    <property type="match status" value="1"/>
</dbReference>
<comment type="similarity">
    <text evidence="1">Belongs to the bacterial solute-binding protein 3 family.</text>
</comment>
<dbReference type="AlphaFoldDB" id="A0A1H3R0G9"/>
<keyword evidence="2" id="KW-0813">Transport</keyword>
<evidence type="ECO:0000256" key="1">
    <source>
        <dbReference type="ARBA" id="ARBA00010333"/>
    </source>
</evidence>
<evidence type="ECO:0000259" key="4">
    <source>
        <dbReference type="SMART" id="SM00062"/>
    </source>
</evidence>
<dbReference type="GO" id="GO:0030288">
    <property type="term" value="C:outer membrane-bounded periplasmic space"/>
    <property type="evidence" value="ECO:0007669"/>
    <property type="project" value="TreeGrafter"/>
</dbReference>
<sequence length="297" mass="32636">MIFRQWGIALGALGLWALSGVSAAGVLDKIQAGGALVIAHRESSVPFSYIDTRSGKPVGYALDLCLRLAEAVRKQTGRKDMKVEFLMVTPANRMAVIEQGKADMECGSTTNNAQRRQTVAFTVPHFITGARMLVKADSTINAMEDLKGKKLVSTKGTSPMALVTQANRQRLMGITIVEAPDHARALEMVENGEADAFVMDDVLLNGLAAARPDPRALKVVGKFLSTEPLAIMLPKADTAFKKLVDEEMKRIITSREIHPIYEKWFLQPIPPSSTNLNLPISYLLRDFWKYPTADILL</sequence>
<evidence type="ECO:0000313" key="6">
    <source>
        <dbReference type="Proteomes" id="UP000183417"/>
    </source>
</evidence>
<name>A0A1H3R0G9_9BURK</name>
<dbReference type="SMART" id="SM00062">
    <property type="entry name" value="PBPb"/>
    <property type="match status" value="1"/>
</dbReference>
<keyword evidence="3" id="KW-0732">Signal</keyword>
<dbReference type="CDD" id="cd13688">
    <property type="entry name" value="PBP2_GltI_DEBP"/>
    <property type="match status" value="1"/>
</dbReference>
<dbReference type="SUPFAM" id="SSF53850">
    <property type="entry name" value="Periplasmic binding protein-like II"/>
    <property type="match status" value="1"/>
</dbReference>
<dbReference type="RefSeq" id="WP_074922896.1">
    <property type="nucleotide sequence ID" value="NZ_CP141274.1"/>
</dbReference>
<dbReference type="Gene3D" id="3.40.190.10">
    <property type="entry name" value="Periplasmic binding protein-like II"/>
    <property type="match status" value="2"/>
</dbReference>
<dbReference type="Proteomes" id="UP000183417">
    <property type="component" value="Unassembled WGS sequence"/>
</dbReference>
<protein>
    <submittedName>
        <fullName evidence="5">Amino acid ABC transporter substrate-binding protein, PAAT family</fullName>
    </submittedName>
</protein>
<proteinExistence type="inferred from homology"/>
<evidence type="ECO:0000256" key="3">
    <source>
        <dbReference type="ARBA" id="ARBA00022729"/>
    </source>
</evidence>
<accession>A0A1H3R0G9</accession>
<evidence type="ECO:0000256" key="2">
    <source>
        <dbReference type="ARBA" id="ARBA00022448"/>
    </source>
</evidence>
<dbReference type="GO" id="GO:0006865">
    <property type="term" value="P:amino acid transport"/>
    <property type="evidence" value="ECO:0007669"/>
    <property type="project" value="TreeGrafter"/>
</dbReference>
<organism evidence="5 6">
    <name type="scientific">Delftia lacustris</name>
    <dbReference type="NCBI Taxonomy" id="558537"/>
    <lineage>
        <taxon>Bacteria</taxon>
        <taxon>Pseudomonadati</taxon>
        <taxon>Pseudomonadota</taxon>
        <taxon>Betaproteobacteria</taxon>
        <taxon>Burkholderiales</taxon>
        <taxon>Comamonadaceae</taxon>
        <taxon>Delftia</taxon>
    </lineage>
</organism>
<gene>
    <name evidence="5" type="ORF">SAMN05421547_1148</name>
</gene>
<evidence type="ECO:0000313" key="5">
    <source>
        <dbReference type="EMBL" id="SDZ18429.1"/>
    </source>
</evidence>